<dbReference type="InterPro" id="IPR036558">
    <property type="entry name" value="YqbG-like_sf"/>
</dbReference>
<name>A0ABT0XDV9_9BACI</name>
<organism evidence="1 2">
    <name type="scientific">Alkalicoccobacillus plakortidis</name>
    <dbReference type="NCBI Taxonomy" id="444060"/>
    <lineage>
        <taxon>Bacteria</taxon>
        <taxon>Bacillati</taxon>
        <taxon>Bacillota</taxon>
        <taxon>Bacilli</taxon>
        <taxon>Bacillales</taxon>
        <taxon>Bacillaceae</taxon>
        <taxon>Alkalicoccobacillus</taxon>
    </lineage>
</organism>
<evidence type="ECO:0000313" key="2">
    <source>
        <dbReference type="Proteomes" id="UP001203665"/>
    </source>
</evidence>
<dbReference type="CDD" id="cd08053">
    <property type="entry name" value="Yqbg"/>
    <property type="match status" value="1"/>
</dbReference>
<sequence>MLITPSDVKAYTTFKKVKNRPEPQLEMDILEATTEAERYVGHDFSDTDIYDPLPTKVRLALLKLAQFYALINSDESIAKGYKSEKFENYSYTLADGESVRKPDVSVLLRDYVVLPVPKETGNVKMRMRPL</sequence>
<evidence type="ECO:0000313" key="1">
    <source>
        <dbReference type="EMBL" id="MCM2674089.1"/>
    </source>
</evidence>
<protein>
    <submittedName>
        <fullName evidence="1">DUF3199 family protein</fullName>
    </submittedName>
</protein>
<dbReference type="Pfam" id="PF11436">
    <property type="entry name" value="DUF3199"/>
    <property type="match status" value="1"/>
</dbReference>
<dbReference type="EMBL" id="JAMQJY010000001">
    <property type="protein sequence ID" value="MCM2674089.1"/>
    <property type="molecule type" value="Genomic_DNA"/>
</dbReference>
<dbReference type="SUPFAM" id="SSF116915">
    <property type="entry name" value="Hypothetical protein YqbG"/>
    <property type="match status" value="1"/>
</dbReference>
<accession>A0ABT0XDV9</accession>
<dbReference type="Proteomes" id="UP001203665">
    <property type="component" value="Unassembled WGS sequence"/>
</dbReference>
<keyword evidence="2" id="KW-1185">Reference proteome</keyword>
<dbReference type="InterPro" id="IPR013514">
    <property type="entry name" value="DUF3199_YqbG"/>
</dbReference>
<gene>
    <name evidence="1" type="ORF">NDM98_00185</name>
</gene>
<dbReference type="RefSeq" id="WP_251603013.1">
    <property type="nucleotide sequence ID" value="NZ_JAMQJY010000001.1"/>
</dbReference>
<dbReference type="Gene3D" id="1.10.3230.10">
    <property type="entry name" value="YqbG-like"/>
    <property type="match status" value="1"/>
</dbReference>
<proteinExistence type="predicted"/>
<comment type="caution">
    <text evidence="1">The sequence shown here is derived from an EMBL/GenBank/DDBJ whole genome shotgun (WGS) entry which is preliminary data.</text>
</comment>
<reference evidence="1" key="1">
    <citation type="submission" date="2022-06" db="EMBL/GenBank/DDBJ databases">
        <title>Alkalicoccobacillus porphyridii sp. nov., isolated from a marine red alga, Porphyridium purpureum and reclassification of Shouchella plakortidis and Shouchella gibsonii as Alkalicoccobacillus plakortidis comb. nov. and Alkalicoccobacillus gibsonii comb. nov.</title>
        <authorList>
            <person name="Kim K.H."/>
            <person name="Lee J.K."/>
            <person name="Han D.M."/>
            <person name="Baek J.H."/>
            <person name="Jeon C.O."/>
        </authorList>
    </citation>
    <scope>NUCLEOTIDE SEQUENCE</scope>
    <source>
        <strain evidence="1">DSM 19153</strain>
    </source>
</reference>